<proteinExistence type="predicted"/>
<dbReference type="OrthoDB" id="8687895at2"/>
<comment type="caution">
    <text evidence="1">The sequence shown here is derived from an EMBL/GenBank/DDBJ whole genome shotgun (WGS) entry which is preliminary data.</text>
</comment>
<gene>
    <name evidence="1" type="ORF">H0A62_12190</name>
</gene>
<organism evidence="1 2">
    <name type="scientific">Pollutimonas harenae</name>
    <dbReference type="NCBI Taxonomy" id="657015"/>
    <lineage>
        <taxon>Bacteria</taxon>
        <taxon>Pseudomonadati</taxon>
        <taxon>Pseudomonadota</taxon>
        <taxon>Betaproteobacteria</taxon>
        <taxon>Burkholderiales</taxon>
        <taxon>Alcaligenaceae</taxon>
        <taxon>Pollutimonas</taxon>
    </lineage>
</organism>
<evidence type="ECO:0000313" key="2">
    <source>
        <dbReference type="Proteomes" id="UP000554144"/>
    </source>
</evidence>
<dbReference type="EMBL" id="JACCEV010000003">
    <property type="protein sequence ID" value="NYT86366.1"/>
    <property type="molecule type" value="Genomic_DNA"/>
</dbReference>
<sequence>MSRYAEVVEGCRRAGMAVERELVAIGIIAGTIEVSRVQELYKIAGVRDVEPSRSNYRLDTPQNQKS</sequence>
<name>A0A853H059_9BURK</name>
<dbReference type="Proteomes" id="UP000554144">
    <property type="component" value="Unassembled WGS sequence"/>
</dbReference>
<protein>
    <submittedName>
        <fullName evidence="1">Uncharacterized protein</fullName>
    </submittedName>
</protein>
<evidence type="ECO:0000313" key="1">
    <source>
        <dbReference type="EMBL" id="NYT86366.1"/>
    </source>
</evidence>
<dbReference type="AlphaFoldDB" id="A0A853H059"/>
<accession>A0A853H059</accession>
<dbReference type="RefSeq" id="WP_130040317.1">
    <property type="nucleotide sequence ID" value="NZ_JACCEV010000003.1"/>
</dbReference>
<reference evidence="1 2" key="1">
    <citation type="submission" date="2020-07" db="EMBL/GenBank/DDBJ databases">
        <title>Taxonomic revisions and descriptions of new bacterial species based on genomic comparisons in the high-G+C-content subgroup of the family Alcaligenaceae.</title>
        <authorList>
            <person name="Szabo A."/>
            <person name="Felfoldi T."/>
        </authorList>
    </citation>
    <scope>NUCLEOTIDE SEQUENCE [LARGE SCALE GENOMIC DNA]</scope>
    <source>
        <strain evidence="1 2">DSM 25667</strain>
    </source>
</reference>
<keyword evidence="2" id="KW-1185">Reference proteome</keyword>